<dbReference type="Pfam" id="PF01641">
    <property type="entry name" value="SelR"/>
    <property type="match status" value="1"/>
</dbReference>
<sequence>MKRRALLQGMVLLPALPLLASQASFSLAETKAAGATVVPLDKAHSAWRELLTPAAYAVLFEEDTERPGSSPLNHEKRPGTYICAACYLPLFDSRHKYESGTGWPSFTQAIEGHTGFKRDFKLIFPRTEYHCARCGGHQGHLFDDGPAPRGERWCNNGVALRFIPEDESLPELRS</sequence>
<dbReference type="PANTHER" id="PTHR10173">
    <property type="entry name" value="METHIONINE SULFOXIDE REDUCTASE"/>
    <property type="match status" value="1"/>
</dbReference>
<dbReference type="InterPro" id="IPR028427">
    <property type="entry name" value="Met_Sox_Rdtase_MsrB"/>
</dbReference>
<reference evidence="7 8" key="1">
    <citation type="submission" date="2023-11" db="EMBL/GenBank/DDBJ databases">
        <title>Complete genome of Pseudomonas benzenivorans BA3361.</title>
        <authorList>
            <person name="Shin S.Y."/>
            <person name="Song J."/>
            <person name="Kang H."/>
        </authorList>
    </citation>
    <scope>NUCLEOTIDE SEQUENCE [LARGE SCALE GENOMIC DNA]</scope>
    <source>
        <strain evidence="7 8">HNIBRBA3361</strain>
    </source>
</reference>
<proteinExistence type="predicted"/>
<protein>
    <recommendedName>
        <fullName evidence="1">peptide-methionine (R)-S-oxide reductase</fullName>
        <ecNumber evidence="1">1.8.4.12</ecNumber>
    </recommendedName>
</protein>
<dbReference type="Gene3D" id="2.170.150.20">
    <property type="entry name" value="Peptide methionine sulfoxide reductase"/>
    <property type="match status" value="1"/>
</dbReference>
<dbReference type="InterPro" id="IPR011057">
    <property type="entry name" value="Mss4-like_sf"/>
</dbReference>
<evidence type="ECO:0000313" key="7">
    <source>
        <dbReference type="EMBL" id="WPC06453.1"/>
    </source>
</evidence>
<evidence type="ECO:0000256" key="2">
    <source>
        <dbReference type="ARBA" id="ARBA00022833"/>
    </source>
</evidence>
<evidence type="ECO:0000256" key="3">
    <source>
        <dbReference type="ARBA" id="ARBA00023002"/>
    </source>
</evidence>
<dbReference type="InterPro" id="IPR002579">
    <property type="entry name" value="Met_Sox_Rdtase_MsrB_dom"/>
</dbReference>
<dbReference type="EMBL" id="CP137892">
    <property type="protein sequence ID" value="WPC06453.1"/>
    <property type="molecule type" value="Genomic_DNA"/>
</dbReference>
<dbReference type="NCBIfam" id="TIGR00357">
    <property type="entry name" value="peptide-methionine (R)-S-oxide reductase MsrB"/>
    <property type="match status" value="1"/>
</dbReference>
<evidence type="ECO:0000313" key="8">
    <source>
        <dbReference type="Proteomes" id="UP001305928"/>
    </source>
</evidence>
<feature type="chain" id="PRO_5046488348" description="peptide-methionine (R)-S-oxide reductase" evidence="5">
    <location>
        <begin position="21"/>
        <end position="174"/>
    </location>
</feature>
<feature type="signal peptide" evidence="5">
    <location>
        <begin position="1"/>
        <end position="20"/>
    </location>
</feature>
<dbReference type="PROSITE" id="PS51790">
    <property type="entry name" value="MSRB"/>
    <property type="match status" value="1"/>
</dbReference>
<keyword evidence="5" id="KW-0732">Signal</keyword>
<keyword evidence="8" id="KW-1185">Reference proteome</keyword>
<dbReference type="Proteomes" id="UP001305928">
    <property type="component" value="Chromosome"/>
</dbReference>
<organism evidence="7 8">
    <name type="scientific">Pseudomonas benzenivorans</name>
    <dbReference type="NCBI Taxonomy" id="556533"/>
    <lineage>
        <taxon>Bacteria</taxon>
        <taxon>Pseudomonadati</taxon>
        <taxon>Pseudomonadota</taxon>
        <taxon>Gammaproteobacteria</taxon>
        <taxon>Pseudomonadales</taxon>
        <taxon>Pseudomonadaceae</taxon>
        <taxon>Pseudomonas</taxon>
    </lineage>
</organism>
<dbReference type="PANTHER" id="PTHR10173:SF57">
    <property type="entry name" value="PEPTIDE-METHIONINE (R)-S-OXIDE REDUCTASE"/>
    <property type="match status" value="1"/>
</dbReference>
<gene>
    <name evidence="7" type="primary">msrB</name>
    <name evidence="7" type="ORF">SBP02_06775</name>
</gene>
<accession>A0ABZ0PZ09</accession>
<evidence type="ECO:0000259" key="6">
    <source>
        <dbReference type="PROSITE" id="PS51790"/>
    </source>
</evidence>
<dbReference type="GO" id="GO:0033743">
    <property type="term" value="F:peptide-methionine (R)-S-oxide reductase activity"/>
    <property type="evidence" value="ECO:0007669"/>
    <property type="project" value="UniProtKB-EC"/>
</dbReference>
<feature type="domain" description="MsrB" evidence="6">
    <location>
        <begin position="44"/>
        <end position="165"/>
    </location>
</feature>
<keyword evidence="2" id="KW-0862">Zinc</keyword>
<evidence type="ECO:0000256" key="1">
    <source>
        <dbReference type="ARBA" id="ARBA00012499"/>
    </source>
</evidence>
<keyword evidence="3 7" id="KW-0560">Oxidoreductase</keyword>
<dbReference type="SUPFAM" id="SSF51316">
    <property type="entry name" value="Mss4-like"/>
    <property type="match status" value="1"/>
</dbReference>
<evidence type="ECO:0000256" key="4">
    <source>
        <dbReference type="ARBA" id="ARBA00048488"/>
    </source>
</evidence>
<evidence type="ECO:0000256" key="5">
    <source>
        <dbReference type="SAM" id="SignalP"/>
    </source>
</evidence>
<comment type="catalytic activity">
    <reaction evidence="4">
        <text>L-methionyl-[protein] + [thioredoxin]-disulfide + H2O = L-methionyl-(R)-S-oxide-[protein] + [thioredoxin]-dithiol</text>
        <dbReference type="Rhea" id="RHEA:24164"/>
        <dbReference type="Rhea" id="RHEA-COMP:10698"/>
        <dbReference type="Rhea" id="RHEA-COMP:10700"/>
        <dbReference type="Rhea" id="RHEA-COMP:12313"/>
        <dbReference type="Rhea" id="RHEA-COMP:12314"/>
        <dbReference type="ChEBI" id="CHEBI:15377"/>
        <dbReference type="ChEBI" id="CHEBI:16044"/>
        <dbReference type="ChEBI" id="CHEBI:29950"/>
        <dbReference type="ChEBI" id="CHEBI:45764"/>
        <dbReference type="ChEBI" id="CHEBI:50058"/>
        <dbReference type="EC" id="1.8.4.12"/>
    </reaction>
</comment>
<dbReference type="EC" id="1.8.4.12" evidence="1"/>
<name>A0ABZ0PZ09_9PSED</name>
<dbReference type="RefSeq" id="WP_318645631.1">
    <property type="nucleotide sequence ID" value="NZ_CP137892.1"/>
</dbReference>